<evidence type="ECO:0000313" key="1">
    <source>
        <dbReference type="EMBL" id="SHJ07820.1"/>
    </source>
</evidence>
<proteinExistence type="predicted"/>
<organism evidence="1 2">
    <name type="scientific">Clostridium cavendishii DSM 21758</name>
    <dbReference type="NCBI Taxonomy" id="1121302"/>
    <lineage>
        <taxon>Bacteria</taxon>
        <taxon>Bacillati</taxon>
        <taxon>Bacillota</taxon>
        <taxon>Clostridia</taxon>
        <taxon>Eubacteriales</taxon>
        <taxon>Clostridiaceae</taxon>
        <taxon>Clostridium</taxon>
    </lineage>
</organism>
<dbReference type="AlphaFoldDB" id="A0A1M6GD50"/>
<gene>
    <name evidence="1" type="ORF">SAMN02745163_01252</name>
</gene>
<sequence length="110" mass="12326">MKIKKFLMLFSIIFLIIISTFENLNVLAISNVYKQGVYNISEFENYKATATLVTPNVRTSLMILDNEGDIKFFKEFDTVNEVINLGTIKKGNSLVIAGQGEIAIITTEIS</sequence>
<dbReference type="EMBL" id="FQZB01000006">
    <property type="protein sequence ID" value="SHJ07820.1"/>
    <property type="molecule type" value="Genomic_DNA"/>
</dbReference>
<dbReference type="Proteomes" id="UP000184310">
    <property type="component" value="Unassembled WGS sequence"/>
</dbReference>
<evidence type="ECO:0000313" key="2">
    <source>
        <dbReference type="Proteomes" id="UP000184310"/>
    </source>
</evidence>
<dbReference type="OrthoDB" id="1931836at2"/>
<name>A0A1M6GD50_9CLOT</name>
<dbReference type="RefSeq" id="WP_072985826.1">
    <property type="nucleotide sequence ID" value="NZ_FQZB01000006.1"/>
</dbReference>
<reference evidence="1 2" key="1">
    <citation type="submission" date="2016-11" db="EMBL/GenBank/DDBJ databases">
        <authorList>
            <person name="Jaros S."/>
            <person name="Januszkiewicz K."/>
            <person name="Wedrychowicz H."/>
        </authorList>
    </citation>
    <scope>NUCLEOTIDE SEQUENCE [LARGE SCALE GENOMIC DNA]</scope>
    <source>
        <strain evidence="1 2">DSM 21758</strain>
    </source>
</reference>
<keyword evidence="2" id="KW-1185">Reference proteome</keyword>
<accession>A0A1M6GD50</accession>
<protein>
    <submittedName>
        <fullName evidence="1">Uncharacterized protein</fullName>
    </submittedName>
</protein>